<evidence type="ECO:0000313" key="3">
    <source>
        <dbReference type="Proteomes" id="UP000324632"/>
    </source>
</evidence>
<feature type="compositionally biased region" description="Basic and acidic residues" evidence="1">
    <location>
        <begin position="364"/>
        <end position="379"/>
    </location>
</feature>
<evidence type="ECO:0008006" key="4">
    <source>
        <dbReference type="Google" id="ProtNLM"/>
    </source>
</evidence>
<dbReference type="GO" id="GO:0005615">
    <property type="term" value="C:extracellular space"/>
    <property type="evidence" value="ECO:0007669"/>
    <property type="project" value="TreeGrafter"/>
</dbReference>
<dbReference type="InterPro" id="IPR008160">
    <property type="entry name" value="Collagen"/>
</dbReference>
<dbReference type="PANTHER" id="PTHR24023">
    <property type="entry name" value="COLLAGEN ALPHA"/>
    <property type="match status" value="1"/>
</dbReference>
<protein>
    <recommendedName>
        <fullName evidence="4">Collagen alpha-1(XXI) chain</fullName>
    </recommendedName>
</protein>
<dbReference type="AlphaFoldDB" id="A0A5A9P7K6"/>
<reference evidence="2 3" key="1">
    <citation type="journal article" date="2019" name="Mol. Ecol. Resour.">
        <title>Chromosome-level genome assembly of Triplophysa tibetana, a fish adapted to the harsh high-altitude environment of the Tibetan Plateau.</title>
        <authorList>
            <person name="Yang X."/>
            <person name="Liu H."/>
            <person name="Ma Z."/>
            <person name="Zou Y."/>
            <person name="Zou M."/>
            <person name="Mao Y."/>
            <person name="Li X."/>
            <person name="Wang H."/>
            <person name="Chen T."/>
            <person name="Wang W."/>
            <person name="Yang R."/>
        </authorList>
    </citation>
    <scope>NUCLEOTIDE SEQUENCE [LARGE SCALE GENOMIC DNA]</scope>
    <source>
        <strain evidence="2">TTIB1903HZAU</strain>
        <tissue evidence="2">Muscle</tissue>
    </source>
</reference>
<dbReference type="GO" id="GO:0030020">
    <property type="term" value="F:extracellular matrix structural constituent conferring tensile strength"/>
    <property type="evidence" value="ECO:0007669"/>
    <property type="project" value="TreeGrafter"/>
</dbReference>
<feature type="compositionally biased region" description="Low complexity" evidence="1">
    <location>
        <begin position="244"/>
        <end position="262"/>
    </location>
</feature>
<dbReference type="PANTHER" id="PTHR24023:SF1112">
    <property type="entry name" value="COL_CUTICLE_N DOMAIN-CONTAINING PROTEIN-RELATED"/>
    <property type="match status" value="1"/>
</dbReference>
<feature type="compositionally biased region" description="Low complexity" evidence="1">
    <location>
        <begin position="322"/>
        <end position="335"/>
    </location>
</feature>
<dbReference type="EMBL" id="SOYY01000008">
    <property type="protein sequence ID" value="KAA0717625.1"/>
    <property type="molecule type" value="Genomic_DNA"/>
</dbReference>
<feature type="compositionally biased region" description="Basic and acidic residues" evidence="1">
    <location>
        <begin position="226"/>
        <end position="237"/>
    </location>
</feature>
<dbReference type="GO" id="GO:0031012">
    <property type="term" value="C:extracellular matrix"/>
    <property type="evidence" value="ECO:0007669"/>
    <property type="project" value="TreeGrafter"/>
</dbReference>
<feature type="region of interest" description="Disordered" evidence="1">
    <location>
        <begin position="322"/>
        <end position="432"/>
    </location>
</feature>
<name>A0A5A9P7K6_9TELE</name>
<evidence type="ECO:0000256" key="1">
    <source>
        <dbReference type="SAM" id="MobiDB-lite"/>
    </source>
</evidence>
<evidence type="ECO:0000313" key="2">
    <source>
        <dbReference type="EMBL" id="KAA0717625.1"/>
    </source>
</evidence>
<feature type="region of interest" description="Disordered" evidence="1">
    <location>
        <begin position="214"/>
        <end position="284"/>
    </location>
</feature>
<dbReference type="GO" id="GO:0030198">
    <property type="term" value="P:extracellular matrix organization"/>
    <property type="evidence" value="ECO:0007669"/>
    <property type="project" value="TreeGrafter"/>
</dbReference>
<accession>A0A5A9P7K6</accession>
<proteinExistence type="predicted"/>
<organism evidence="2 3">
    <name type="scientific">Triplophysa tibetana</name>
    <dbReference type="NCBI Taxonomy" id="1572043"/>
    <lineage>
        <taxon>Eukaryota</taxon>
        <taxon>Metazoa</taxon>
        <taxon>Chordata</taxon>
        <taxon>Craniata</taxon>
        <taxon>Vertebrata</taxon>
        <taxon>Euteleostomi</taxon>
        <taxon>Actinopterygii</taxon>
        <taxon>Neopterygii</taxon>
        <taxon>Teleostei</taxon>
        <taxon>Ostariophysi</taxon>
        <taxon>Cypriniformes</taxon>
        <taxon>Nemacheilidae</taxon>
        <taxon>Triplophysa</taxon>
    </lineage>
</organism>
<dbReference type="Pfam" id="PF01391">
    <property type="entry name" value="Collagen"/>
    <property type="match status" value="3"/>
</dbReference>
<dbReference type="Proteomes" id="UP000324632">
    <property type="component" value="Chromosome 8"/>
</dbReference>
<comment type="caution">
    <text evidence="2">The sequence shown here is derived from an EMBL/GenBank/DDBJ whole genome shotgun (WGS) entry which is preliminary data.</text>
</comment>
<gene>
    <name evidence="2" type="ORF">E1301_Tti016767</name>
</gene>
<sequence length="450" mass="48288">MTSPPQSAYFSHVLSPDGETMWLSPLELLQLVGSGLCSAFPIRGVHLPSALRHRCSLAFRETKATAREDRRESWVPGEALAFKALLEWRGHVELMAIKGKREALGKQVRGVSQEYLGHLVNRVKREYLVEMGKMGSREDLVKRGILDYLEFLDSMEERDLMVRGVCLECLVQMDNLALRAIKVIVECHVNQDIQGQRDNEEIEVNKGESRKCSFYEQGSAGPVGQKGEKGTPGEAGRRGQIGHQGLPGQPGSTGPSGPRGQSGEIGLPGTPGPEGRPGRELSEQHIQQICRDVLRSEIPALLLSSQHNHNRRCEQCYSKMGAPGQTGPAGPQGSQGFPGIHGSNGLPGQRGLPGRTGITGMKGDTGENGEKGKQGRSEIGDPGLPGPPGPLGQTGVGKPGHPGKPGPPGHNGEEGQRGYPGEPGQPGVCHPSMCYSAMLRRDPFSKGPNY</sequence>
<keyword evidence="3" id="KW-1185">Reference proteome</keyword>
<dbReference type="InterPro" id="IPR050149">
    <property type="entry name" value="Collagen_superfamily"/>
</dbReference>